<dbReference type="HOGENOM" id="CLU_550001_0_0_1"/>
<gene>
    <name evidence="1" type="ORF">M408DRAFT_23603</name>
</gene>
<proteinExistence type="predicted"/>
<organism evidence="1 2">
    <name type="scientific">Serendipita vermifera MAFF 305830</name>
    <dbReference type="NCBI Taxonomy" id="933852"/>
    <lineage>
        <taxon>Eukaryota</taxon>
        <taxon>Fungi</taxon>
        <taxon>Dikarya</taxon>
        <taxon>Basidiomycota</taxon>
        <taxon>Agaricomycotina</taxon>
        <taxon>Agaricomycetes</taxon>
        <taxon>Sebacinales</taxon>
        <taxon>Serendipitaceae</taxon>
        <taxon>Serendipita</taxon>
    </lineage>
</organism>
<reference evidence="2" key="2">
    <citation type="submission" date="2015-01" db="EMBL/GenBank/DDBJ databases">
        <title>Evolutionary Origins and Diversification of the Mycorrhizal Mutualists.</title>
        <authorList>
            <consortium name="DOE Joint Genome Institute"/>
            <consortium name="Mycorrhizal Genomics Consortium"/>
            <person name="Kohler A."/>
            <person name="Kuo A."/>
            <person name="Nagy L.G."/>
            <person name="Floudas D."/>
            <person name="Copeland A."/>
            <person name="Barry K.W."/>
            <person name="Cichocki N."/>
            <person name="Veneault-Fourrey C."/>
            <person name="LaButti K."/>
            <person name="Lindquist E.A."/>
            <person name="Lipzen A."/>
            <person name="Lundell T."/>
            <person name="Morin E."/>
            <person name="Murat C."/>
            <person name="Riley R."/>
            <person name="Ohm R."/>
            <person name="Sun H."/>
            <person name="Tunlid A."/>
            <person name="Henrissat B."/>
            <person name="Grigoriev I.V."/>
            <person name="Hibbett D.S."/>
            <person name="Martin F."/>
        </authorList>
    </citation>
    <scope>NUCLEOTIDE SEQUENCE [LARGE SCALE GENOMIC DNA]</scope>
    <source>
        <strain evidence="2">MAFF 305830</strain>
    </source>
</reference>
<protein>
    <recommendedName>
        <fullName evidence="3">F-box domain-containing protein</fullName>
    </recommendedName>
</protein>
<evidence type="ECO:0000313" key="1">
    <source>
        <dbReference type="EMBL" id="KIM28551.1"/>
    </source>
</evidence>
<sequence length="496" mass="56274">MLALNEHLILEIAQHLDVLDLLSFAHSCSLAFQISQLYSYWNPQDFYHPCGLSAFLPKTRVGPWRSYTGDELRLAATKLREFKLNWNSDLPVSTHRVGLDAARPLLQGLPGSRWLFISYPHDLGSTVVRFIDGKTGISTIDEFDISPPDTEYGNEVPAAWLVAPDEILVGTSGESEGEVWSFALSRIKLYLDDSQGPLSLKCQQTRLALWADVTPYPVASLNSQFLLLQSEGSDLAEDDLKIYHIESQQAWTIDTLEIRPSIIANLEEDWCIIAIRQKNEELRVVPLYLPSLLLLDESMKRFKLSETAGTVISVDHHRSLIDFSVSTDRRTSNPQYIVIVNGTSSRRTFDIQLKVLADSLYGEVTLIRPPAECPTDHELSLQVVEPDMKFIQERIDTGYSPFLYMYSGLSVLLAGYGDKNLLEVLYLADFQHGTSPRPLFWKSQSVDRRHSAGDSNNMDDLGQVQWIPYWNPSVGMILLREPQEQSQEVKYQICWF</sequence>
<evidence type="ECO:0000313" key="2">
    <source>
        <dbReference type="Proteomes" id="UP000054097"/>
    </source>
</evidence>
<keyword evidence="2" id="KW-1185">Reference proteome</keyword>
<accession>A0A0C3BAS8</accession>
<dbReference type="EMBL" id="KN824292">
    <property type="protein sequence ID" value="KIM28551.1"/>
    <property type="molecule type" value="Genomic_DNA"/>
</dbReference>
<dbReference type="Proteomes" id="UP000054097">
    <property type="component" value="Unassembled WGS sequence"/>
</dbReference>
<dbReference type="AlphaFoldDB" id="A0A0C3BAS8"/>
<evidence type="ECO:0008006" key="3">
    <source>
        <dbReference type="Google" id="ProtNLM"/>
    </source>
</evidence>
<reference evidence="1 2" key="1">
    <citation type="submission" date="2014-04" db="EMBL/GenBank/DDBJ databases">
        <authorList>
            <consortium name="DOE Joint Genome Institute"/>
            <person name="Kuo A."/>
            <person name="Zuccaro A."/>
            <person name="Kohler A."/>
            <person name="Nagy L.G."/>
            <person name="Floudas D."/>
            <person name="Copeland A."/>
            <person name="Barry K.W."/>
            <person name="Cichocki N."/>
            <person name="Veneault-Fourrey C."/>
            <person name="LaButti K."/>
            <person name="Lindquist E.A."/>
            <person name="Lipzen A."/>
            <person name="Lundell T."/>
            <person name="Morin E."/>
            <person name="Murat C."/>
            <person name="Sun H."/>
            <person name="Tunlid A."/>
            <person name="Henrissat B."/>
            <person name="Grigoriev I.V."/>
            <person name="Hibbett D.S."/>
            <person name="Martin F."/>
            <person name="Nordberg H.P."/>
            <person name="Cantor M.N."/>
            <person name="Hua S.X."/>
        </authorList>
    </citation>
    <scope>NUCLEOTIDE SEQUENCE [LARGE SCALE GENOMIC DNA]</scope>
    <source>
        <strain evidence="1 2">MAFF 305830</strain>
    </source>
</reference>
<name>A0A0C3BAS8_SERVB</name>